<dbReference type="Proteomes" id="UP000507470">
    <property type="component" value="Unassembled WGS sequence"/>
</dbReference>
<dbReference type="AlphaFoldDB" id="A0A6J7ZUV5"/>
<reference evidence="1 2" key="1">
    <citation type="submission" date="2020-06" db="EMBL/GenBank/DDBJ databases">
        <authorList>
            <person name="Li R."/>
            <person name="Bekaert M."/>
        </authorList>
    </citation>
    <scope>NUCLEOTIDE SEQUENCE [LARGE SCALE GENOMIC DNA]</scope>
    <source>
        <strain evidence="2">wild</strain>
    </source>
</reference>
<proteinExistence type="predicted"/>
<accession>A0A6J7ZUV5</accession>
<name>A0A6J7ZUV5_MYTCO</name>
<organism evidence="1 2">
    <name type="scientific">Mytilus coruscus</name>
    <name type="common">Sea mussel</name>
    <dbReference type="NCBI Taxonomy" id="42192"/>
    <lineage>
        <taxon>Eukaryota</taxon>
        <taxon>Metazoa</taxon>
        <taxon>Spiralia</taxon>
        <taxon>Lophotrochozoa</taxon>
        <taxon>Mollusca</taxon>
        <taxon>Bivalvia</taxon>
        <taxon>Autobranchia</taxon>
        <taxon>Pteriomorphia</taxon>
        <taxon>Mytilida</taxon>
        <taxon>Mytiloidea</taxon>
        <taxon>Mytilidae</taxon>
        <taxon>Mytilinae</taxon>
        <taxon>Mytilus</taxon>
    </lineage>
</organism>
<dbReference type="EMBL" id="CACVKT020000081">
    <property type="protein sequence ID" value="CAC5355718.1"/>
    <property type="molecule type" value="Genomic_DNA"/>
</dbReference>
<evidence type="ECO:0000313" key="2">
    <source>
        <dbReference type="Proteomes" id="UP000507470"/>
    </source>
</evidence>
<evidence type="ECO:0000313" key="1">
    <source>
        <dbReference type="EMBL" id="CAC5355718.1"/>
    </source>
</evidence>
<keyword evidence="2" id="KW-1185">Reference proteome</keyword>
<sequence length="202" mass="23442">MCDSFTKYPSKEGDVIEVSMTPEEAWVWTRDLMAVDLHNLIYIQLLDTPRLIRIVYVLQYRINYADYEFLEYMIEELYTRPLQGKSNEEISITGMQERLTTGRNLLNNRSVVQLRTEDINALISVDQTKTNASDIRNLRTSKSKIEDAVSKALDVDDISDIEFTGIANCLDFYYDEKQHIRQPRKDLTADAVRENVPSPLHT</sequence>
<gene>
    <name evidence="1" type="ORF">MCOR_289</name>
</gene>
<protein>
    <submittedName>
        <fullName evidence="1">Uncharacterized protein</fullName>
    </submittedName>
</protein>